<protein>
    <submittedName>
        <fullName evidence="4">ROK family transcriptional regulator</fullName>
    </submittedName>
</protein>
<gene>
    <name evidence="4" type="ORF">DWZ12_10390</name>
</gene>
<sequence>MASAIEIKQKNRKNVLRVIYEEKKISKAEISKRLGLSMPTVTQNLSELFDKELICINGTFDSTGGRKAKAIGFNADARFAIGIDITKNHISGVLINLYGEIVYSVRLRFRFEESDIYYREIAKLISHVMEKGMVGATSILGVGVSIPAIIAEDGKTVTYSSIIAATNLYENLKDYIDFPYVMMNDANAGGYAELWHAKMVKNMIYLSLSNSVGGAVLMNNEIYYGDRMHGGEFGHMTLEINGKQCYCGRKGCADVYCNAQNLSNLTDGDLGKFFELVDTGEKKYVDEWKKYMQYLAVMINNIYNVLDCDVVLGGYVGGYMEKYLDELRRMVSERCTFATDGSFIKPCFFKHESSAVGAALYFVDKFIEEI</sequence>
<comment type="function">
    <text evidence="1">Transcriptional repressor of xylose-utilizing enzymes.</text>
</comment>
<evidence type="ECO:0000313" key="4">
    <source>
        <dbReference type="EMBL" id="RGQ04277.1"/>
    </source>
</evidence>
<proteinExistence type="inferred from homology"/>
<dbReference type="InterPro" id="IPR043129">
    <property type="entry name" value="ATPase_NBD"/>
</dbReference>
<accession>A0A411ZN90</accession>
<evidence type="ECO:0000256" key="1">
    <source>
        <dbReference type="ARBA" id="ARBA00002486"/>
    </source>
</evidence>
<evidence type="ECO:0000256" key="2">
    <source>
        <dbReference type="ARBA" id="ARBA00006479"/>
    </source>
</evidence>
<dbReference type="Gene3D" id="3.30.420.40">
    <property type="match status" value="2"/>
</dbReference>
<dbReference type="RefSeq" id="WP_022389171.1">
    <property type="nucleotide sequence ID" value="NZ_JBCJBY010000002.1"/>
</dbReference>
<comment type="caution">
    <text evidence="4">The sequence shown here is derived from an EMBL/GenBank/DDBJ whole genome shotgun (WGS) entry which is preliminary data.</text>
</comment>
<dbReference type="Proteomes" id="UP000283585">
    <property type="component" value="Unassembled WGS sequence"/>
</dbReference>
<dbReference type="GO" id="GO:0042732">
    <property type="term" value="P:D-xylose metabolic process"/>
    <property type="evidence" value="ECO:0007669"/>
    <property type="project" value="UniProtKB-KW"/>
</dbReference>
<dbReference type="InterPro" id="IPR036390">
    <property type="entry name" value="WH_DNA-bd_sf"/>
</dbReference>
<dbReference type="InterPro" id="IPR000600">
    <property type="entry name" value="ROK"/>
</dbReference>
<dbReference type="Pfam" id="PF13412">
    <property type="entry name" value="HTH_24"/>
    <property type="match status" value="1"/>
</dbReference>
<evidence type="ECO:0000256" key="3">
    <source>
        <dbReference type="ARBA" id="ARBA00022629"/>
    </source>
</evidence>
<evidence type="ECO:0000313" key="5">
    <source>
        <dbReference type="Proteomes" id="UP000283585"/>
    </source>
</evidence>
<reference evidence="4 5" key="1">
    <citation type="submission" date="2018-08" db="EMBL/GenBank/DDBJ databases">
        <title>A genome reference for cultivated species of the human gut microbiota.</title>
        <authorList>
            <person name="Zou Y."/>
            <person name="Xue W."/>
            <person name="Luo G."/>
        </authorList>
    </citation>
    <scope>NUCLEOTIDE SEQUENCE [LARGE SCALE GENOMIC DNA]</scope>
    <source>
        <strain evidence="4 5">AF29-2BH</strain>
    </source>
</reference>
<keyword evidence="3" id="KW-0119">Carbohydrate metabolism</keyword>
<dbReference type="SUPFAM" id="SSF53067">
    <property type="entry name" value="Actin-like ATPase domain"/>
    <property type="match status" value="1"/>
</dbReference>
<dbReference type="Gene3D" id="1.10.10.10">
    <property type="entry name" value="Winged helix-like DNA-binding domain superfamily/Winged helix DNA-binding domain"/>
    <property type="match status" value="1"/>
</dbReference>
<comment type="similarity">
    <text evidence="2">Belongs to the ROK (NagC/XylR) family.</text>
</comment>
<dbReference type="PANTHER" id="PTHR18964:SF110">
    <property type="entry name" value="TRANSCRIPTIONAL REGULATOR, XYLR-RELATED"/>
    <property type="match status" value="1"/>
</dbReference>
<dbReference type="SUPFAM" id="SSF46785">
    <property type="entry name" value="Winged helix' DNA-binding domain"/>
    <property type="match status" value="1"/>
</dbReference>
<dbReference type="Pfam" id="PF00480">
    <property type="entry name" value="ROK"/>
    <property type="match status" value="1"/>
</dbReference>
<dbReference type="AlphaFoldDB" id="A0A411ZN90"/>
<dbReference type="EMBL" id="QRSS01000011">
    <property type="protein sequence ID" value="RGQ04277.1"/>
    <property type="molecule type" value="Genomic_DNA"/>
</dbReference>
<keyword evidence="3" id="KW-0859">Xylose metabolism</keyword>
<organism evidence="4 5">
    <name type="scientific">Blautia obeum</name>
    <dbReference type="NCBI Taxonomy" id="40520"/>
    <lineage>
        <taxon>Bacteria</taxon>
        <taxon>Bacillati</taxon>
        <taxon>Bacillota</taxon>
        <taxon>Clostridia</taxon>
        <taxon>Lachnospirales</taxon>
        <taxon>Lachnospiraceae</taxon>
        <taxon>Blautia</taxon>
    </lineage>
</organism>
<name>A0A411ZN90_9FIRM</name>
<dbReference type="InterPro" id="IPR036388">
    <property type="entry name" value="WH-like_DNA-bd_sf"/>
</dbReference>
<dbReference type="PANTHER" id="PTHR18964">
    <property type="entry name" value="ROK (REPRESSOR, ORF, KINASE) FAMILY"/>
    <property type="match status" value="1"/>
</dbReference>